<dbReference type="Pfam" id="PF00248">
    <property type="entry name" value="Aldo_ket_red"/>
    <property type="match status" value="1"/>
</dbReference>
<evidence type="ECO:0000256" key="2">
    <source>
        <dbReference type="ARBA" id="ARBA00023002"/>
    </source>
</evidence>
<dbReference type="RefSeq" id="XP_024663685.1">
    <property type="nucleotide sequence ID" value="XM_024807917.1"/>
</dbReference>
<dbReference type="STRING" id="45607.A0A2T0FFL0"/>
<comment type="caution">
    <text evidence="7">The sequence shown here is derived from an EMBL/GenBank/DDBJ whole genome shotgun (WGS) entry which is preliminary data.</text>
</comment>
<keyword evidence="8" id="KW-1185">Reference proteome</keyword>
<evidence type="ECO:0000256" key="3">
    <source>
        <dbReference type="PIRSR" id="PIRSR000097-1"/>
    </source>
</evidence>
<proteinExistence type="inferred from homology"/>
<dbReference type="EMBL" id="NDIQ01000001">
    <property type="protein sequence ID" value="PRT53739.1"/>
    <property type="molecule type" value="Genomic_DNA"/>
</dbReference>
<feature type="site" description="Lowers pKa of active site Tyr" evidence="5">
    <location>
        <position position="86"/>
    </location>
</feature>
<keyword evidence="2" id="KW-0560">Oxidoreductase</keyword>
<dbReference type="PIRSF" id="PIRSF000097">
    <property type="entry name" value="AKR"/>
    <property type="match status" value="1"/>
</dbReference>
<comment type="similarity">
    <text evidence="1">Belongs to the aldo/keto reductase family.</text>
</comment>
<dbReference type="GeneID" id="36515108"/>
<evidence type="ECO:0000313" key="7">
    <source>
        <dbReference type="EMBL" id="PRT53739.1"/>
    </source>
</evidence>
<dbReference type="PANTHER" id="PTHR43827:SF13">
    <property type="entry name" value="ALDO_KETO REDUCTASE FAMILY PROTEIN"/>
    <property type="match status" value="1"/>
</dbReference>
<dbReference type="InterPro" id="IPR036812">
    <property type="entry name" value="NAD(P)_OxRdtase_dom_sf"/>
</dbReference>
<dbReference type="CDD" id="cd19071">
    <property type="entry name" value="AKR_AKR1-5-like"/>
    <property type="match status" value="1"/>
</dbReference>
<dbReference type="SUPFAM" id="SSF51430">
    <property type="entry name" value="NAD(P)-linked oxidoreductase"/>
    <property type="match status" value="1"/>
</dbReference>
<feature type="active site" description="Proton donor" evidence="3">
    <location>
        <position position="56"/>
    </location>
</feature>
<dbReference type="Gene3D" id="3.20.20.100">
    <property type="entry name" value="NADP-dependent oxidoreductase domain"/>
    <property type="match status" value="1"/>
</dbReference>
<dbReference type="OrthoDB" id="416253at2759"/>
<dbReference type="PROSITE" id="PS00798">
    <property type="entry name" value="ALDOKETO_REDUCTASE_1"/>
    <property type="match status" value="1"/>
</dbReference>
<sequence>MMSTRVTVAPTRKLPSGSEIPVIGFGVYLIPISETVQAVKGALEVGYRLIDSASCYANEQQCGEGIMKFLAENPEYKRSDIFYTSKVWESDYGYEGAKKAVDVSLAEVKDLEYIDLYLIHSTAGGKKTRLDTYKALQEAVEAGKIRNIGVSNWGVKHLQELLDWPELKVMPVVNQIEYSPWLQHGDIVSFCNKHNIIIEAFSPLTVGQRLADPSVVSLAEKYKKSPAQILLRWSVQTGAIPLPKTVRAQRMKENIDIFDFELSKDDLKNLGDPSSYYVTVPEWDPTKRE</sequence>
<evidence type="ECO:0000259" key="6">
    <source>
        <dbReference type="Pfam" id="PF00248"/>
    </source>
</evidence>
<name>A0A2T0FFL0_9ASCO</name>
<evidence type="ECO:0000256" key="5">
    <source>
        <dbReference type="PIRSR" id="PIRSR000097-3"/>
    </source>
</evidence>
<dbReference type="Proteomes" id="UP000238350">
    <property type="component" value="Unassembled WGS sequence"/>
</dbReference>
<dbReference type="AlphaFoldDB" id="A0A2T0FFL0"/>
<feature type="domain" description="NADP-dependent oxidoreductase" evidence="6">
    <location>
        <begin position="33"/>
        <end position="269"/>
    </location>
</feature>
<dbReference type="InterPro" id="IPR023210">
    <property type="entry name" value="NADP_OxRdtase_dom"/>
</dbReference>
<reference evidence="7 8" key="1">
    <citation type="submission" date="2017-04" db="EMBL/GenBank/DDBJ databases">
        <title>Genome sequencing of [Candida] sorbophila.</title>
        <authorList>
            <person name="Ahn J.O."/>
        </authorList>
    </citation>
    <scope>NUCLEOTIDE SEQUENCE [LARGE SCALE GENOMIC DNA]</scope>
    <source>
        <strain evidence="7 8">DS02</strain>
    </source>
</reference>
<evidence type="ECO:0000313" key="8">
    <source>
        <dbReference type="Proteomes" id="UP000238350"/>
    </source>
</evidence>
<dbReference type="FunFam" id="3.20.20.100:FF:000015">
    <property type="entry name" value="Oxidoreductase, aldo/keto reductase family"/>
    <property type="match status" value="1"/>
</dbReference>
<dbReference type="InterPro" id="IPR020471">
    <property type="entry name" value="AKR"/>
</dbReference>
<organism evidence="7 8">
    <name type="scientific">Wickerhamiella sorbophila</name>
    <dbReference type="NCBI Taxonomy" id="45607"/>
    <lineage>
        <taxon>Eukaryota</taxon>
        <taxon>Fungi</taxon>
        <taxon>Dikarya</taxon>
        <taxon>Ascomycota</taxon>
        <taxon>Saccharomycotina</taxon>
        <taxon>Dipodascomycetes</taxon>
        <taxon>Dipodascales</taxon>
        <taxon>Trichomonascaceae</taxon>
        <taxon>Wickerhamiella</taxon>
    </lineage>
</organism>
<dbReference type="GO" id="GO:0016616">
    <property type="term" value="F:oxidoreductase activity, acting on the CH-OH group of donors, NAD or NADP as acceptor"/>
    <property type="evidence" value="ECO:0007669"/>
    <property type="project" value="UniProtKB-ARBA"/>
</dbReference>
<dbReference type="PANTHER" id="PTHR43827">
    <property type="entry name" value="2,5-DIKETO-D-GLUCONIC ACID REDUCTASE"/>
    <property type="match status" value="1"/>
</dbReference>
<protein>
    <recommendedName>
        <fullName evidence="6">NADP-dependent oxidoreductase domain-containing protein</fullName>
    </recommendedName>
</protein>
<gene>
    <name evidence="7" type="ORF">B9G98_01359</name>
</gene>
<dbReference type="InterPro" id="IPR018170">
    <property type="entry name" value="Aldo/ket_reductase_CS"/>
</dbReference>
<evidence type="ECO:0000256" key="4">
    <source>
        <dbReference type="PIRSR" id="PIRSR000097-2"/>
    </source>
</evidence>
<accession>A0A2T0FFL0</accession>
<dbReference type="PRINTS" id="PR00069">
    <property type="entry name" value="ALDKETRDTASE"/>
</dbReference>
<feature type="binding site" evidence="4">
    <location>
        <position position="120"/>
    </location>
    <ligand>
        <name>substrate</name>
    </ligand>
</feature>
<evidence type="ECO:0000256" key="1">
    <source>
        <dbReference type="ARBA" id="ARBA00007905"/>
    </source>
</evidence>